<proteinExistence type="predicted"/>
<dbReference type="Proteomes" id="UP000316905">
    <property type="component" value="Unassembled WGS sequence"/>
</dbReference>
<keyword evidence="3" id="KW-1185">Reference proteome</keyword>
<reference evidence="2 3" key="1">
    <citation type="journal article" date="2015" name="Stand. Genomic Sci.">
        <title>Genomic Encyclopedia of Bacterial and Archaeal Type Strains, Phase III: the genomes of soil and plant-associated and newly described type strains.</title>
        <authorList>
            <person name="Whitman W.B."/>
            <person name="Woyke T."/>
            <person name="Klenk H.P."/>
            <person name="Zhou Y."/>
            <person name="Lilburn T.G."/>
            <person name="Beck B.J."/>
            <person name="De Vos P."/>
            <person name="Vandamme P."/>
            <person name="Eisen J.A."/>
            <person name="Garrity G."/>
            <person name="Hugenholtz P."/>
            <person name="Kyrpides N.C."/>
        </authorList>
    </citation>
    <scope>NUCLEOTIDE SEQUENCE [LARGE SCALE GENOMIC DNA]</scope>
    <source>
        <strain evidence="2 3">CGMCC 1.6858</strain>
    </source>
</reference>
<evidence type="ECO:0000313" key="2">
    <source>
        <dbReference type="EMBL" id="TWI57449.1"/>
    </source>
</evidence>
<comment type="caution">
    <text evidence="2">The sequence shown here is derived from an EMBL/GenBank/DDBJ whole genome shotgun (WGS) entry which is preliminary data.</text>
</comment>
<keyword evidence="1" id="KW-1133">Transmembrane helix</keyword>
<keyword evidence="1" id="KW-0472">Membrane</keyword>
<feature type="transmembrane region" description="Helical" evidence="1">
    <location>
        <begin position="42"/>
        <end position="69"/>
    </location>
</feature>
<accession>A0A562QL57</accession>
<gene>
    <name evidence="2" type="ORF">IQ22_00665</name>
</gene>
<organism evidence="2 3">
    <name type="scientific">Pseudomonas duriflava</name>
    <dbReference type="NCBI Taxonomy" id="459528"/>
    <lineage>
        <taxon>Bacteria</taxon>
        <taxon>Pseudomonadati</taxon>
        <taxon>Pseudomonadota</taxon>
        <taxon>Gammaproteobacteria</taxon>
        <taxon>Pseudomonadales</taxon>
        <taxon>Pseudomonadaceae</taxon>
        <taxon>Pseudomonas</taxon>
    </lineage>
</organism>
<dbReference type="RefSeq" id="WP_145137986.1">
    <property type="nucleotide sequence ID" value="NZ_VLKY01000002.1"/>
</dbReference>
<dbReference type="AlphaFoldDB" id="A0A562QL57"/>
<feature type="transmembrane region" description="Helical" evidence="1">
    <location>
        <begin position="12"/>
        <end position="36"/>
    </location>
</feature>
<protein>
    <submittedName>
        <fullName evidence="2">Uncharacterized protein</fullName>
    </submittedName>
</protein>
<evidence type="ECO:0000256" key="1">
    <source>
        <dbReference type="SAM" id="Phobius"/>
    </source>
</evidence>
<keyword evidence="1" id="KW-0812">Transmembrane</keyword>
<dbReference type="EMBL" id="VLKY01000002">
    <property type="protein sequence ID" value="TWI57449.1"/>
    <property type="molecule type" value="Genomic_DNA"/>
</dbReference>
<sequence length="70" mass="7542">MTYRTKPLEELVLATAISVCFAIVVLCSLGAFAVYYDGYSQAILISLALTGCIGAVGFLTLYLLVYVLIE</sequence>
<evidence type="ECO:0000313" key="3">
    <source>
        <dbReference type="Proteomes" id="UP000316905"/>
    </source>
</evidence>
<name>A0A562QL57_9PSED</name>